<dbReference type="PANTHER" id="PTHR44591:SF3">
    <property type="entry name" value="RESPONSE REGULATORY DOMAIN-CONTAINING PROTEIN"/>
    <property type="match status" value="1"/>
</dbReference>
<gene>
    <name evidence="4" type="ORF">A2814_02800</name>
</gene>
<dbReference type="InterPro" id="IPR050595">
    <property type="entry name" value="Bact_response_regulator"/>
</dbReference>
<dbReference type="InterPro" id="IPR001789">
    <property type="entry name" value="Sig_transdc_resp-reg_receiver"/>
</dbReference>
<dbReference type="STRING" id="1801732.A2814_02800"/>
<dbReference type="AlphaFoldDB" id="A0A1F6US86"/>
<dbReference type="PROSITE" id="PS50110">
    <property type="entry name" value="RESPONSE_REGULATORY"/>
    <property type="match status" value="1"/>
</dbReference>
<evidence type="ECO:0000256" key="2">
    <source>
        <dbReference type="PROSITE-ProRule" id="PRU00169"/>
    </source>
</evidence>
<dbReference type="SMART" id="SM00448">
    <property type="entry name" value="REC"/>
    <property type="match status" value="1"/>
</dbReference>
<dbReference type="InterPro" id="IPR011006">
    <property type="entry name" value="CheY-like_superfamily"/>
</dbReference>
<feature type="modified residue" description="4-aspartylphosphate" evidence="2">
    <location>
        <position position="57"/>
    </location>
</feature>
<name>A0A1F6US86_9BACT</name>
<protein>
    <recommendedName>
        <fullName evidence="3">Response regulatory domain-containing protein</fullName>
    </recommendedName>
</protein>
<dbReference type="Pfam" id="PF00072">
    <property type="entry name" value="Response_reg"/>
    <property type="match status" value="1"/>
</dbReference>
<proteinExistence type="predicted"/>
<reference evidence="4 5" key="1">
    <citation type="journal article" date="2016" name="Nat. Commun.">
        <title>Thousands of microbial genomes shed light on interconnected biogeochemical processes in an aquifer system.</title>
        <authorList>
            <person name="Anantharaman K."/>
            <person name="Brown C.T."/>
            <person name="Hug L.A."/>
            <person name="Sharon I."/>
            <person name="Castelle C.J."/>
            <person name="Probst A.J."/>
            <person name="Thomas B.C."/>
            <person name="Singh A."/>
            <person name="Wilkins M.J."/>
            <person name="Karaoz U."/>
            <person name="Brodie E.L."/>
            <person name="Williams K.H."/>
            <person name="Hubbard S.S."/>
            <person name="Banfield J.F."/>
        </authorList>
    </citation>
    <scope>NUCLEOTIDE SEQUENCE [LARGE SCALE GENOMIC DNA]</scope>
</reference>
<feature type="domain" description="Response regulatory" evidence="3">
    <location>
        <begin position="8"/>
        <end position="125"/>
    </location>
</feature>
<dbReference type="GO" id="GO:0000160">
    <property type="term" value="P:phosphorelay signal transduction system"/>
    <property type="evidence" value="ECO:0007669"/>
    <property type="project" value="InterPro"/>
</dbReference>
<evidence type="ECO:0000259" key="3">
    <source>
        <dbReference type="PROSITE" id="PS50110"/>
    </source>
</evidence>
<keyword evidence="1 2" id="KW-0597">Phosphoprotein</keyword>
<dbReference type="EMBL" id="MFTI01000016">
    <property type="protein sequence ID" value="OGI60235.1"/>
    <property type="molecule type" value="Genomic_DNA"/>
</dbReference>
<dbReference type="Gene3D" id="3.40.50.2300">
    <property type="match status" value="1"/>
</dbReference>
<evidence type="ECO:0000313" key="5">
    <source>
        <dbReference type="Proteomes" id="UP000177869"/>
    </source>
</evidence>
<dbReference type="SUPFAM" id="SSF52172">
    <property type="entry name" value="CheY-like"/>
    <property type="match status" value="1"/>
</dbReference>
<evidence type="ECO:0000256" key="1">
    <source>
        <dbReference type="ARBA" id="ARBA00022553"/>
    </source>
</evidence>
<comment type="caution">
    <text evidence="4">The sequence shown here is derived from an EMBL/GenBank/DDBJ whole genome shotgun (WGS) entry which is preliminary data.</text>
</comment>
<sequence length="133" mass="14639">MEDSNKKKVLVVDDDENLTTVLVDKLNLSGFDALGALDGEEGLKKALTFHPDIILLDLVMPKMSGLDMLKKLRADPWGKGVGVVVLTALEQQIDYMAKAVESGIWGYLVKTNYSLDEVIQKVKDMLSQSNTAK</sequence>
<dbReference type="Proteomes" id="UP000177869">
    <property type="component" value="Unassembled WGS sequence"/>
</dbReference>
<dbReference type="CDD" id="cd17574">
    <property type="entry name" value="REC_OmpR"/>
    <property type="match status" value="1"/>
</dbReference>
<organism evidence="4 5">
    <name type="scientific">Candidatus Nomurabacteria bacterium RIFCSPHIGHO2_01_FULL_38_19</name>
    <dbReference type="NCBI Taxonomy" id="1801732"/>
    <lineage>
        <taxon>Bacteria</taxon>
        <taxon>Candidatus Nomuraibacteriota</taxon>
    </lineage>
</organism>
<dbReference type="PANTHER" id="PTHR44591">
    <property type="entry name" value="STRESS RESPONSE REGULATOR PROTEIN 1"/>
    <property type="match status" value="1"/>
</dbReference>
<accession>A0A1F6US86</accession>
<evidence type="ECO:0000313" key="4">
    <source>
        <dbReference type="EMBL" id="OGI60235.1"/>
    </source>
</evidence>